<evidence type="ECO:0000313" key="2">
    <source>
        <dbReference type="EMBL" id="QQB83301.1"/>
    </source>
</evidence>
<accession>A0AB37GJM6</accession>
<evidence type="ECO:0000313" key="1">
    <source>
        <dbReference type="EMBL" id="QPR31421.1"/>
    </source>
</evidence>
<dbReference type="AlphaFoldDB" id="A0AB37GJM6"/>
<dbReference type="RefSeq" id="WP_197915103.1">
    <property type="nucleotide sequence ID" value="NZ_CP065628.1"/>
</dbReference>
<keyword evidence="4" id="KW-1185">Reference proteome</keyword>
<proteinExistence type="predicted"/>
<dbReference type="Proteomes" id="UP000595198">
    <property type="component" value="Chromosome"/>
</dbReference>
<gene>
    <name evidence="1" type="ORF">I6G95_02910</name>
    <name evidence="2" type="ORF">I6H48_03495</name>
</gene>
<organism evidence="1 3">
    <name type="scientific">Corynebacterium amycolatum</name>
    <dbReference type="NCBI Taxonomy" id="43765"/>
    <lineage>
        <taxon>Bacteria</taxon>
        <taxon>Bacillati</taxon>
        <taxon>Actinomycetota</taxon>
        <taxon>Actinomycetes</taxon>
        <taxon>Mycobacteriales</taxon>
        <taxon>Corynebacteriaceae</taxon>
        <taxon>Corynebacterium</taxon>
    </lineage>
</organism>
<evidence type="ECO:0000313" key="4">
    <source>
        <dbReference type="Proteomes" id="UP000595198"/>
    </source>
</evidence>
<evidence type="ECO:0008006" key="5">
    <source>
        <dbReference type="Google" id="ProtNLM"/>
    </source>
</evidence>
<evidence type="ECO:0000313" key="3">
    <source>
        <dbReference type="Proteomes" id="UP000594774"/>
    </source>
</evidence>
<protein>
    <recommendedName>
        <fullName evidence="5">Transposase</fullName>
    </recommendedName>
</protein>
<dbReference type="EMBL" id="CP066023">
    <property type="protein sequence ID" value="QQB83301.1"/>
    <property type="molecule type" value="Genomic_DNA"/>
</dbReference>
<sequence length="45" mass="5060">MSGSVKTNTEFCVFVLDEEKIRPWATRVHPDALEDGAVWEVLAVL</sequence>
<name>A0AB37GJM6_CORAY</name>
<dbReference type="EMBL" id="CP065628">
    <property type="protein sequence ID" value="QPR31421.1"/>
    <property type="molecule type" value="Genomic_DNA"/>
</dbReference>
<reference evidence="3 4" key="1">
    <citation type="submission" date="2020-12" db="EMBL/GenBank/DDBJ databases">
        <title>FDA dAtabase for Regulatory Grade micrObial Sequences (FDA-ARGOS): Supporting development and validation of Infectious Disease Dx tests.</title>
        <authorList>
            <person name="Sproer C."/>
            <person name="Gronow S."/>
            <person name="Severitt S."/>
            <person name="Schroder I."/>
            <person name="Tallon L."/>
            <person name="Sadzewicz L."/>
            <person name="Zhao X."/>
            <person name="Boylan J."/>
            <person name="Ott S."/>
            <person name="Bowen H."/>
            <person name="Vavikolanu K."/>
            <person name="Mehta A."/>
            <person name="Aluvathingal J."/>
            <person name="Nadendla S."/>
            <person name="Lowell S."/>
            <person name="Myers T."/>
            <person name="Yan Y."/>
            <person name="Sichtig H."/>
        </authorList>
    </citation>
    <scope>NUCLEOTIDE SEQUENCE [LARGE SCALE GENOMIC DNA]</scope>
    <source>
        <strain evidence="1 3">FDAARGOS_938</strain>
        <strain evidence="2 4">FDAARGOS_991</strain>
    </source>
</reference>
<dbReference type="Proteomes" id="UP000594774">
    <property type="component" value="Chromosome"/>
</dbReference>